<protein>
    <submittedName>
        <fullName evidence="2">Uncharacterized protein</fullName>
    </submittedName>
</protein>
<reference evidence="2 3" key="1">
    <citation type="journal article" date="2011" name="Science">
        <title>The ecoresponsive genome of Daphnia pulex.</title>
        <authorList>
            <person name="Colbourne J.K."/>
            <person name="Pfrender M.E."/>
            <person name="Gilbert D."/>
            <person name="Thomas W.K."/>
            <person name="Tucker A."/>
            <person name="Oakley T.H."/>
            <person name="Tokishita S."/>
            <person name="Aerts A."/>
            <person name="Arnold G.J."/>
            <person name="Basu M.K."/>
            <person name="Bauer D.J."/>
            <person name="Caceres C.E."/>
            <person name="Carmel L."/>
            <person name="Casola C."/>
            <person name="Choi J.H."/>
            <person name="Detter J.C."/>
            <person name="Dong Q."/>
            <person name="Dusheyko S."/>
            <person name="Eads B.D."/>
            <person name="Frohlich T."/>
            <person name="Geiler-Samerotte K.A."/>
            <person name="Gerlach D."/>
            <person name="Hatcher P."/>
            <person name="Jogdeo S."/>
            <person name="Krijgsveld J."/>
            <person name="Kriventseva E.V."/>
            <person name="Kultz D."/>
            <person name="Laforsch C."/>
            <person name="Lindquist E."/>
            <person name="Lopez J."/>
            <person name="Manak J.R."/>
            <person name="Muller J."/>
            <person name="Pangilinan J."/>
            <person name="Patwardhan R.P."/>
            <person name="Pitluck S."/>
            <person name="Pritham E.J."/>
            <person name="Rechtsteiner A."/>
            <person name="Rho M."/>
            <person name="Rogozin I.B."/>
            <person name="Sakarya O."/>
            <person name="Salamov A."/>
            <person name="Schaack S."/>
            <person name="Shapiro H."/>
            <person name="Shiga Y."/>
            <person name="Skalitzky C."/>
            <person name="Smith Z."/>
            <person name="Souvorov A."/>
            <person name="Sung W."/>
            <person name="Tang Z."/>
            <person name="Tsuchiya D."/>
            <person name="Tu H."/>
            <person name="Vos H."/>
            <person name="Wang M."/>
            <person name="Wolf Y.I."/>
            <person name="Yamagata H."/>
            <person name="Yamada T."/>
            <person name="Ye Y."/>
            <person name="Shaw J.R."/>
            <person name="Andrews J."/>
            <person name="Crease T.J."/>
            <person name="Tang H."/>
            <person name="Lucas S.M."/>
            <person name="Robertson H.M."/>
            <person name="Bork P."/>
            <person name="Koonin E.V."/>
            <person name="Zdobnov E.M."/>
            <person name="Grigoriev I.V."/>
            <person name="Lynch M."/>
            <person name="Boore J.L."/>
        </authorList>
    </citation>
    <scope>NUCLEOTIDE SEQUENCE [LARGE SCALE GENOMIC DNA]</scope>
</reference>
<evidence type="ECO:0000313" key="3">
    <source>
        <dbReference type="Proteomes" id="UP000000305"/>
    </source>
</evidence>
<evidence type="ECO:0000313" key="2">
    <source>
        <dbReference type="EMBL" id="EFX72360.1"/>
    </source>
</evidence>
<dbReference type="EMBL" id="GL732600">
    <property type="protein sequence ID" value="EFX72360.1"/>
    <property type="molecule type" value="Genomic_DNA"/>
</dbReference>
<accession>E9H7E2</accession>
<organism evidence="2 3">
    <name type="scientific">Daphnia pulex</name>
    <name type="common">Water flea</name>
    <dbReference type="NCBI Taxonomy" id="6669"/>
    <lineage>
        <taxon>Eukaryota</taxon>
        <taxon>Metazoa</taxon>
        <taxon>Ecdysozoa</taxon>
        <taxon>Arthropoda</taxon>
        <taxon>Crustacea</taxon>
        <taxon>Branchiopoda</taxon>
        <taxon>Diplostraca</taxon>
        <taxon>Cladocera</taxon>
        <taxon>Anomopoda</taxon>
        <taxon>Daphniidae</taxon>
        <taxon>Daphnia</taxon>
    </lineage>
</organism>
<feature type="compositionally biased region" description="Gly residues" evidence="1">
    <location>
        <begin position="128"/>
        <end position="171"/>
    </location>
</feature>
<name>E9H7E2_DAPPU</name>
<keyword evidence="3" id="KW-1185">Reference proteome</keyword>
<dbReference type="InParanoid" id="E9H7E2"/>
<evidence type="ECO:0000256" key="1">
    <source>
        <dbReference type="SAM" id="MobiDB-lite"/>
    </source>
</evidence>
<dbReference type="Proteomes" id="UP000000305">
    <property type="component" value="Unassembled WGS sequence"/>
</dbReference>
<proteinExistence type="predicted"/>
<dbReference type="HOGENOM" id="CLU_980953_0_0_1"/>
<feature type="region of interest" description="Disordered" evidence="1">
    <location>
        <begin position="128"/>
        <end position="178"/>
    </location>
</feature>
<sequence length="284" mass="30734">MSYRKKKKKKFAKFDNAIHRGSGPIFDSYIHISGEQPMLRQGSATALFIVCSAIEEMVMSKTQIKAARTCRGHTELHVIVRTAFLAAARATSFMAQVGVIPSHGWGPNRNQLLSIAAPLILNNLGRRGQSGAGRGRGRGAQGRGCGAPGRGRGAPGRGARGRGAPGRGAPGRGALVPSHPAMVMSKSQIRAARTCRGTTENHVIVRTAFQAAARATSFMVQVANHREVQTALRQLFPSRFNRSNIHQYAFNCTVVYNPWAFENVVDVEPVDVELLDVEPVDVEL</sequence>
<gene>
    <name evidence="2" type="ORF">DAPPUDRAFT_110865</name>
</gene>
<dbReference type="KEGG" id="dpx:DAPPUDRAFT_110865"/>
<dbReference type="AlphaFoldDB" id="E9H7E2"/>